<dbReference type="InterPro" id="IPR050483">
    <property type="entry name" value="CoA-transferase_III_domain"/>
</dbReference>
<dbReference type="EMBL" id="JAUEDK010000020">
    <property type="protein sequence ID" value="MDN0075649.1"/>
    <property type="molecule type" value="Genomic_DNA"/>
</dbReference>
<dbReference type="EC" id="2.8.3.-" evidence="2"/>
<reference evidence="2" key="1">
    <citation type="submission" date="2023-06" db="EMBL/GenBank/DDBJ databases">
        <authorList>
            <person name="Zhang S."/>
        </authorList>
    </citation>
    <scope>NUCLEOTIDE SEQUENCE</scope>
    <source>
        <strain evidence="2">SG2303</strain>
    </source>
</reference>
<evidence type="ECO:0000256" key="1">
    <source>
        <dbReference type="ARBA" id="ARBA00022679"/>
    </source>
</evidence>
<keyword evidence="1 2" id="KW-0808">Transferase</keyword>
<accession>A0ABT7XPD8</accession>
<dbReference type="GO" id="GO:0016740">
    <property type="term" value="F:transferase activity"/>
    <property type="evidence" value="ECO:0007669"/>
    <property type="project" value="UniProtKB-KW"/>
</dbReference>
<dbReference type="InterPro" id="IPR023606">
    <property type="entry name" value="CoA-Trfase_III_dom_1_sf"/>
</dbReference>
<dbReference type="Gene3D" id="3.40.50.10540">
    <property type="entry name" value="Crotonobetainyl-coa:carnitine coa-transferase, domain 1"/>
    <property type="match status" value="1"/>
</dbReference>
<evidence type="ECO:0000313" key="2">
    <source>
        <dbReference type="EMBL" id="MDN0075649.1"/>
    </source>
</evidence>
<evidence type="ECO:0000313" key="3">
    <source>
        <dbReference type="Proteomes" id="UP001168540"/>
    </source>
</evidence>
<protein>
    <submittedName>
        <fullName evidence="2">CoA transferase</fullName>
        <ecNumber evidence="2">2.8.3.-</ecNumber>
    </submittedName>
</protein>
<dbReference type="RefSeq" id="WP_289830289.1">
    <property type="nucleotide sequence ID" value="NZ_JAUEDK010000020.1"/>
</dbReference>
<dbReference type="InterPro" id="IPR003673">
    <property type="entry name" value="CoA-Trfase_fam_III"/>
</dbReference>
<dbReference type="PANTHER" id="PTHR48207">
    <property type="entry name" value="SUCCINATE--HYDROXYMETHYLGLUTARATE COA-TRANSFERASE"/>
    <property type="match status" value="1"/>
</dbReference>
<dbReference type="Gene3D" id="3.30.1540.10">
    <property type="entry name" value="formyl-coa transferase, domain 3"/>
    <property type="match status" value="1"/>
</dbReference>
<sequence>MEHSNLPLSGLRVVDFSRVLAGPFCTALLGDLGAEVVKIEPPQGDDYRAIGPMVEGESALFTAMNRNKKSVVLDLKNEHGLQLARALVEKADVVVENFRPGVAEKLGIGYQALSELNPSLIYASISGFGQSGPESHRPAYDIILQAMTGLMDATGFADGPPTMVGEAVADVVSGLFGSWGILVALLARAKSGRGTHVDIAMFDATLSLAATLVSRYALTGIVPQRVGNRHPISAPFGAYRARDGFYVVAVLNDKLFAGFAAAIGRPDLAADPRFATDELRSLHETLLREAIEAWSQALSIEQVNQRLSAAAIPVAPIWNVSDALESAQSLARKLLTPLNDSPLPGVRLPSQPIKFSAFGDNRVTRAPQLGEHSVQIFQDWLGMDVS</sequence>
<dbReference type="InterPro" id="IPR044855">
    <property type="entry name" value="CoA-Trfase_III_dom3_sf"/>
</dbReference>
<organism evidence="2 3">
    <name type="scientific">Crenobacter oryzisoli</name>
    <dbReference type="NCBI Taxonomy" id="3056844"/>
    <lineage>
        <taxon>Bacteria</taxon>
        <taxon>Pseudomonadati</taxon>
        <taxon>Pseudomonadota</taxon>
        <taxon>Betaproteobacteria</taxon>
        <taxon>Neisseriales</taxon>
        <taxon>Neisseriaceae</taxon>
        <taxon>Crenobacter</taxon>
    </lineage>
</organism>
<keyword evidence="3" id="KW-1185">Reference proteome</keyword>
<comment type="caution">
    <text evidence="2">The sequence shown here is derived from an EMBL/GenBank/DDBJ whole genome shotgun (WGS) entry which is preliminary data.</text>
</comment>
<name>A0ABT7XPD8_9NEIS</name>
<dbReference type="Proteomes" id="UP001168540">
    <property type="component" value="Unassembled WGS sequence"/>
</dbReference>
<gene>
    <name evidence="2" type="ORF">QU481_12190</name>
</gene>
<proteinExistence type="predicted"/>
<dbReference type="Pfam" id="PF02515">
    <property type="entry name" value="CoA_transf_3"/>
    <property type="match status" value="1"/>
</dbReference>
<dbReference type="SUPFAM" id="SSF89796">
    <property type="entry name" value="CoA-transferase family III (CaiB/BaiF)"/>
    <property type="match status" value="1"/>
</dbReference>
<dbReference type="PANTHER" id="PTHR48207:SF3">
    <property type="entry name" value="SUCCINATE--HYDROXYMETHYLGLUTARATE COA-TRANSFERASE"/>
    <property type="match status" value="1"/>
</dbReference>